<proteinExistence type="predicted"/>
<evidence type="ECO:0000313" key="2">
    <source>
        <dbReference type="Proteomes" id="UP001140087"/>
    </source>
</evidence>
<evidence type="ECO:0000313" key="1">
    <source>
        <dbReference type="EMBL" id="KAJ2800057.1"/>
    </source>
</evidence>
<dbReference type="EMBL" id="JANBUN010001023">
    <property type="protein sequence ID" value="KAJ2800057.1"/>
    <property type="molecule type" value="Genomic_DNA"/>
</dbReference>
<sequence>MLKSARGSEVLELQIGNNGLPMVPESITRTALTHLQVSAPTSVDAMLALIGGLPCLLGLTLFSLDLSDVQVDISVPDADEDVVVDPLHALLKGLAINYDRARNSPDMAVAVVKYMLLRIPSLAVLYAAQAPRDPVLNFVEAYAPRHPHLGSVDMMLYQDEHSANVQWSIRAPK</sequence>
<reference evidence="1" key="1">
    <citation type="submission" date="2022-07" db="EMBL/GenBank/DDBJ databases">
        <title>Phylogenomic reconstructions and comparative analyses of Kickxellomycotina fungi.</title>
        <authorList>
            <person name="Reynolds N.K."/>
            <person name="Stajich J.E."/>
            <person name="Barry K."/>
            <person name="Grigoriev I.V."/>
            <person name="Crous P."/>
            <person name="Smith M.E."/>
        </authorList>
    </citation>
    <scope>NUCLEOTIDE SEQUENCE</scope>
    <source>
        <strain evidence="1">BCRC 34780</strain>
    </source>
</reference>
<accession>A0ACC1L2E9</accession>
<name>A0ACC1L2E9_9FUNG</name>
<comment type="caution">
    <text evidence="1">The sequence shown here is derived from an EMBL/GenBank/DDBJ whole genome shotgun (WGS) entry which is preliminary data.</text>
</comment>
<gene>
    <name evidence="1" type="ORF">H4R21_003324</name>
</gene>
<dbReference type="Proteomes" id="UP001140087">
    <property type="component" value="Unassembled WGS sequence"/>
</dbReference>
<organism evidence="1 2">
    <name type="scientific">Coemansia helicoidea</name>
    <dbReference type="NCBI Taxonomy" id="1286919"/>
    <lineage>
        <taxon>Eukaryota</taxon>
        <taxon>Fungi</taxon>
        <taxon>Fungi incertae sedis</taxon>
        <taxon>Zoopagomycota</taxon>
        <taxon>Kickxellomycotina</taxon>
        <taxon>Kickxellomycetes</taxon>
        <taxon>Kickxellales</taxon>
        <taxon>Kickxellaceae</taxon>
        <taxon>Coemansia</taxon>
    </lineage>
</organism>
<keyword evidence="2" id="KW-1185">Reference proteome</keyword>
<protein>
    <submittedName>
        <fullName evidence="1">Uncharacterized protein</fullName>
    </submittedName>
</protein>